<dbReference type="UniPathway" id="UPA00988"/>
<dbReference type="Pfam" id="PF04762">
    <property type="entry name" value="Beta-prop_ELP1_1st"/>
    <property type="match status" value="1"/>
</dbReference>
<dbReference type="EMBL" id="HG994585">
    <property type="protein sequence ID" value="CAF2972049.1"/>
    <property type="molecule type" value="Genomic_DNA"/>
</dbReference>
<dbReference type="InterPro" id="IPR056164">
    <property type="entry name" value="Beta-prop_ELP1_1st"/>
</dbReference>
<comment type="subcellular location">
    <subcellularLocation>
        <location evidence="1">Cytoplasm</location>
    </subcellularLocation>
</comment>
<feature type="domain" description="ELP1 three-helical bundle" evidence="10">
    <location>
        <begin position="695"/>
        <end position="813"/>
    </location>
</feature>
<evidence type="ECO:0000259" key="7">
    <source>
        <dbReference type="Pfam" id="PF23797"/>
    </source>
</evidence>
<dbReference type="InterPro" id="IPR006849">
    <property type="entry name" value="Elp1"/>
</dbReference>
<keyword evidence="4" id="KW-0963">Cytoplasm</keyword>
<evidence type="ECO:0000259" key="8">
    <source>
        <dbReference type="Pfam" id="PF23878"/>
    </source>
</evidence>
<dbReference type="InterPro" id="IPR056167">
    <property type="entry name" value="A-sol_ELP1"/>
</dbReference>
<dbReference type="PANTHER" id="PTHR12747">
    <property type="entry name" value="ELONGATOR COMPLEX PROTEIN 1"/>
    <property type="match status" value="1"/>
</dbReference>
<dbReference type="GO" id="GO:0002926">
    <property type="term" value="P:tRNA wobble base 5-methoxycarbonylmethyl-2-thiouridinylation"/>
    <property type="evidence" value="ECO:0007669"/>
    <property type="project" value="TreeGrafter"/>
</dbReference>
<dbReference type="GO" id="GO:0033588">
    <property type="term" value="C:elongator holoenzyme complex"/>
    <property type="evidence" value="ECO:0007669"/>
    <property type="project" value="InterPro"/>
</dbReference>
<dbReference type="AlphaFoldDB" id="A0A7R8CYW6"/>
<keyword evidence="12" id="KW-1185">Reference proteome</keyword>
<feature type="domain" description="ELP1 N-terminal second beta-propeller" evidence="7">
    <location>
        <begin position="384"/>
        <end position="465"/>
    </location>
</feature>
<dbReference type="GO" id="GO:0005829">
    <property type="term" value="C:cytosol"/>
    <property type="evidence" value="ECO:0007669"/>
    <property type="project" value="TreeGrafter"/>
</dbReference>
<keyword evidence="5" id="KW-0819">tRNA processing</keyword>
<gene>
    <name evidence="11" type="ORF">LSAA_11857</name>
</gene>
<dbReference type="PANTHER" id="PTHR12747:SF0">
    <property type="entry name" value="ELONGATOR COMPLEX PROTEIN 1"/>
    <property type="match status" value="1"/>
</dbReference>
<reference evidence="11" key="1">
    <citation type="submission" date="2021-02" db="EMBL/GenBank/DDBJ databases">
        <authorList>
            <person name="Bekaert M."/>
        </authorList>
    </citation>
    <scope>NUCLEOTIDE SEQUENCE</scope>
    <source>
        <strain evidence="11">IoA-00</strain>
    </source>
</reference>
<evidence type="ECO:0000256" key="1">
    <source>
        <dbReference type="ARBA" id="ARBA00004496"/>
    </source>
</evidence>
<evidence type="ECO:0000256" key="5">
    <source>
        <dbReference type="ARBA" id="ARBA00022694"/>
    </source>
</evidence>
<dbReference type="Pfam" id="PF23936">
    <property type="entry name" value="HB_ELP1"/>
    <property type="match status" value="1"/>
</dbReference>
<comment type="pathway">
    <text evidence="2">tRNA modification; 5-methoxycarbonylmethyl-2-thiouridine-tRNA biosynthesis.</text>
</comment>
<proteinExistence type="inferred from homology"/>
<evidence type="ECO:0000256" key="4">
    <source>
        <dbReference type="ARBA" id="ARBA00022490"/>
    </source>
</evidence>
<sequence length="837" mass="94468">MMRNLFLLGESESSLDCCVCPSLRILLLPPSSNSDSASEYVSMCMEHGLGWKKLKRLKSELVGWGWEPQDTDALQVVTSVPGGISSSAISPDESILALVSQDHGSLFIFETYCWSKPLIKVDLGRGSSPFRDSTTPQSSSLANDKSHISWRSDGQFVAISFCLDQLQTIHVYNREGVFFSRLEHFPGVISGGIAWRPTGCSTIAIPLSLPDKLCVALIEKNGLKRADVQLNIKTNNISTTKIMDIQWNSAGSILSLSLLVDSHEQIICLLMPSNHSWLTKFVRRFNVNIPYQMNWDSFDPLNLSLSSSSSFIDFKFVMRSSFSNCRLKNDNGNLAIIDGSTLNVTPFRKMKVPPPYSAYVIELDDVVRDICFDSSVVPWIKCNKFPEYCPIIELMDDQILLGLSETNRLYANSHEIASNVNSFILISDFLLITTNTHRLKILKVDNLFIKDSEYVRSLERGSRIVIAFESTLVLQMPHSALKLICKLRANGNCKIAEECLTHLCLYVDSNELFNVALGSYNLEFALYIASKVTSKDPKEYDFKGALSHASQKDFPISEEYVSDLVNMVASQRLYSYAMKILSIKNELFIPISEEYGNYLFAKRYYEDAALLFELSGNKEKSLNSWKRCGKWRNVLCHDLENSEQTCLKAISAYLQGGHWQEAYELIVRLKRNDLLEINFLPTLIRSSEKNITTESNDLDEDAFSEGSRVQSTICSTSQSLTTVKTLESLKSKSTKARRKIKKKLFSSKKGSEFEDIGLVIELHSLISNVYSYRSEIHELLSALVRMHQLPLACKIQKEFKNLIELVGSSVDKIWLKKPLEFSSFETSKKNGSTTSFF</sequence>
<name>A0A7R8CYW6_LEPSM</name>
<evidence type="ECO:0000259" key="10">
    <source>
        <dbReference type="Pfam" id="PF23936"/>
    </source>
</evidence>
<dbReference type="Pfam" id="PF23878">
    <property type="entry name" value="TPR_ELP1"/>
    <property type="match status" value="1"/>
</dbReference>
<dbReference type="SUPFAM" id="SSF82171">
    <property type="entry name" value="DPP6 N-terminal domain-like"/>
    <property type="match status" value="1"/>
</dbReference>
<evidence type="ECO:0000256" key="3">
    <source>
        <dbReference type="ARBA" id="ARBA00006086"/>
    </source>
</evidence>
<dbReference type="InterPro" id="IPR056166">
    <property type="entry name" value="TPR_ELP1"/>
</dbReference>
<dbReference type="InterPro" id="IPR056169">
    <property type="entry name" value="HB_ELP1"/>
</dbReference>
<evidence type="ECO:0000256" key="2">
    <source>
        <dbReference type="ARBA" id="ARBA00005043"/>
    </source>
</evidence>
<dbReference type="Pfam" id="PF23925">
    <property type="entry name" value="A-sol_ELP1"/>
    <property type="match status" value="1"/>
</dbReference>
<comment type="similarity">
    <text evidence="3">Belongs to the ELP1/IKA1 family.</text>
</comment>
<evidence type="ECO:0000313" key="12">
    <source>
        <dbReference type="Proteomes" id="UP000675881"/>
    </source>
</evidence>
<feature type="domain" description="ELP1 TPR" evidence="8">
    <location>
        <begin position="560"/>
        <end position="635"/>
    </location>
</feature>
<feature type="domain" description="ELP1 first N-terminal beta-propeller" evidence="6">
    <location>
        <begin position="129"/>
        <end position="296"/>
    </location>
</feature>
<organism evidence="11 12">
    <name type="scientific">Lepeophtheirus salmonis</name>
    <name type="common">Salmon louse</name>
    <name type="synonym">Caligus salmonis</name>
    <dbReference type="NCBI Taxonomy" id="72036"/>
    <lineage>
        <taxon>Eukaryota</taxon>
        <taxon>Metazoa</taxon>
        <taxon>Ecdysozoa</taxon>
        <taxon>Arthropoda</taxon>
        <taxon>Crustacea</taxon>
        <taxon>Multicrustacea</taxon>
        <taxon>Hexanauplia</taxon>
        <taxon>Copepoda</taxon>
        <taxon>Siphonostomatoida</taxon>
        <taxon>Caligidae</taxon>
        <taxon>Lepeophtheirus</taxon>
    </lineage>
</organism>
<protein>
    <submittedName>
        <fullName evidence="11">ELP1</fullName>
    </submittedName>
</protein>
<dbReference type="OrthoDB" id="40048at2759"/>
<accession>A0A7R8CYW6</accession>
<dbReference type="Pfam" id="PF23797">
    <property type="entry name" value="Beta-prop_ELP1_2nd"/>
    <property type="match status" value="2"/>
</dbReference>
<feature type="domain" description="ELP1 alpha-solenoid" evidence="9">
    <location>
        <begin position="479"/>
        <end position="540"/>
    </location>
</feature>
<evidence type="ECO:0000313" key="11">
    <source>
        <dbReference type="EMBL" id="CAF2972049.1"/>
    </source>
</evidence>
<dbReference type="Proteomes" id="UP000675881">
    <property type="component" value="Chromosome 6"/>
</dbReference>
<evidence type="ECO:0000259" key="9">
    <source>
        <dbReference type="Pfam" id="PF23925"/>
    </source>
</evidence>
<evidence type="ECO:0000259" key="6">
    <source>
        <dbReference type="Pfam" id="PF04762"/>
    </source>
</evidence>
<dbReference type="InterPro" id="IPR056165">
    <property type="entry name" value="Beta-prop_ELP1_2nd"/>
</dbReference>
<dbReference type="GO" id="GO:0000049">
    <property type="term" value="F:tRNA binding"/>
    <property type="evidence" value="ECO:0007669"/>
    <property type="project" value="TreeGrafter"/>
</dbReference>
<feature type="domain" description="ELP1 N-terminal second beta-propeller" evidence="7">
    <location>
        <begin position="336"/>
        <end position="375"/>
    </location>
</feature>